<organism evidence="3 4">
    <name type="scientific">Helobdella robusta</name>
    <name type="common">Californian leech</name>
    <dbReference type="NCBI Taxonomy" id="6412"/>
    <lineage>
        <taxon>Eukaryota</taxon>
        <taxon>Metazoa</taxon>
        <taxon>Spiralia</taxon>
        <taxon>Lophotrochozoa</taxon>
        <taxon>Annelida</taxon>
        <taxon>Clitellata</taxon>
        <taxon>Hirudinea</taxon>
        <taxon>Rhynchobdellida</taxon>
        <taxon>Glossiphoniidae</taxon>
        <taxon>Helobdella</taxon>
    </lineage>
</organism>
<dbReference type="OrthoDB" id="361029at2759"/>
<name>T1EV64_HELRO</name>
<reference evidence="3" key="3">
    <citation type="submission" date="2015-06" db="UniProtKB">
        <authorList>
            <consortium name="EnsemblMetazoa"/>
        </authorList>
    </citation>
    <scope>IDENTIFICATION</scope>
</reference>
<dbReference type="InterPro" id="IPR029028">
    <property type="entry name" value="Alpha/beta_knot_MTases"/>
</dbReference>
<reference evidence="2 4" key="2">
    <citation type="journal article" date="2013" name="Nature">
        <title>Insights into bilaterian evolution from three spiralian genomes.</title>
        <authorList>
            <person name="Simakov O."/>
            <person name="Marletaz F."/>
            <person name="Cho S.J."/>
            <person name="Edsinger-Gonzales E."/>
            <person name="Havlak P."/>
            <person name="Hellsten U."/>
            <person name="Kuo D.H."/>
            <person name="Larsson T."/>
            <person name="Lv J."/>
            <person name="Arendt D."/>
            <person name="Savage R."/>
            <person name="Osoegawa K."/>
            <person name="de Jong P."/>
            <person name="Grimwood J."/>
            <person name="Chapman J.A."/>
            <person name="Shapiro H."/>
            <person name="Aerts A."/>
            <person name="Otillar R.P."/>
            <person name="Terry A.Y."/>
            <person name="Boore J.L."/>
            <person name="Grigoriev I.V."/>
            <person name="Lindberg D.R."/>
            <person name="Seaver E.C."/>
            <person name="Weisblat D.A."/>
            <person name="Putnam N.H."/>
            <person name="Rokhsar D.S."/>
        </authorList>
    </citation>
    <scope>NUCLEOTIDE SEQUENCE</scope>
</reference>
<dbReference type="eggNOG" id="KOG3925">
    <property type="taxonomic scope" value="Eukaryota"/>
</dbReference>
<proteinExistence type="inferred from homology"/>
<dbReference type="HOGENOM" id="CLU_1350207_0_0_1"/>
<dbReference type="InterPro" id="IPR012340">
    <property type="entry name" value="NA-bd_OB-fold"/>
</dbReference>
<dbReference type="Proteomes" id="UP000015101">
    <property type="component" value="Unassembled WGS sequence"/>
</dbReference>
<dbReference type="Pfam" id="PF02598">
    <property type="entry name" value="Methyltrn_RNA_3"/>
    <property type="match status" value="1"/>
</dbReference>
<dbReference type="EMBL" id="KB097571">
    <property type="protein sequence ID" value="ESN94424.1"/>
    <property type="molecule type" value="Genomic_DNA"/>
</dbReference>
<keyword evidence="4" id="KW-1185">Reference proteome</keyword>
<dbReference type="InterPro" id="IPR029026">
    <property type="entry name" value="tRNA_m1G_MTases_N"/>
</dbReference>
<dbReference type="CTD" id="20200464"/>
<dbReference type="RefSeq" id="XP_009027491.1">
    <property type="nucleotide sequence ID" value="XM_009029243.1"/>
</dbReference>
<dbReference type="KEGG" id="hro:HELRODRAFT_164264"/>
<evidence type="ECO:0000313" key="4">
    <source>
        <dbReference type="Proteomes" id="UP000015101"/>
    </source>
</evidence>
<dbReference type="AlphaFoldDB" id="T1EV64"/>
<evidence type="ECO:0000313" key="3">
    <source>
        <dbReference type="EnsemblMetazoa" id="HelroP164264"/>
    </source>
</evidence>
<dbReference type="PANTHER" id="PTHR12150">
    <property type="entry name" value="CLASS IV SAM-BINDING METHYLTRANSFERASE-RELATED"/>
    <property type="match status" value="1"/>
</dbReference>
<dbReference type="GeneID" id="20200464"/>
<dbReference type="InterPro" id="IPR003750">
    <property type="entry name" value="Put_MeTrfase-C9orf114-like"/>
</dbReference>
<protein>
    <submittedName>
        <fullName evidence="2 3">Uncharacterized protein</fullName>
    </submittedName>
</protein>
<dbReference type="SUPFAM" id="SSF50249">
    <property type="entry name" value="Nucleic acid-binding proteins"/>
    <property type="match status" value="1"/>
</dbReference>
<dbReference type="SUPFAM" id="SSF75217">
    <property type="entry name" value="alpha/beta knot"/>
    <property type="match status" value="1"/>
</dbReference>
<gene>
    <name evidence="3" type="primary">20200464</name>
    <name evidence="2" type="ORF">HELRODRAFT_164264</name>
</gene>
<dbReference type="EMBL" id="AMQM01001616">
    <property type="status" value="NOT_ANNOTATED_CDS"/>
    <property type="molecule type" value="Genomic_DNA"/>
</dbReference>
<reference evidence="4" key="1">
    <citation type="submission" date="2012-12" db="EMBL/GenBank/DDBJ databases">
        <authorList>
            <person name="Hellsten U."/>
            <person name="Grimwood J."/>
            <person name="Chapman J.A."/>
            <person name="Shapiro H."/>
            <person name="Aerts A."/>
            <person name="Otillar R.P."/>
            <person name="Terry A.Y."/>
            <person name="Boore J.L."/>
            <person name="Simakov O."/>
            <person name="Marletaz F."/>
            <person name="Cho S.-J."/>
            <person name="Edsinger-Gonzales E."/>
            <person name="Havlak P."/>
            <person name="Kuo D.-H."/>
            <person name="Larsson T."/>
            <person name="Lv J."/>
            <person name="Arendt D."/>
            <person name="Savage R."/>
            <person name="Osoegawa K."/>
            <person name="de Jong P."/>
            <person name="Lindberg D.R."/>
            <person name="Seaver E.C."/>
            <person name="Weisblat D.A."/>
            <person name="Putnam N.H."/>
            <person name="Grigoriev I.V."/>
            <person name="Rokhsar D.S."/>
        </authorList>
    </citation>
    <scope>NUCLEOTIDE SEQUENCE</scope>
</reference>
<comment type="similarity">
    <text evidence="1">Belongs to the class IV-like SAM-binding methyltransferase superfamily.</text>
</comment>
<dbReference type="PANTHER" id="PTHR12150:SF13">
    <property type="entry name" value="METHYLTRANSFERASE C9ORF114-RELATED"/>
    <property type="match status" value="1"/>
</dbReference>
<dbReference type="Gene3D" id="3.40.1280.10">
    <property type="match status" value="1"/>
</dbReference>
<dbReference type="EnsemblMetazoa" id="HelroT164264">
    <property type="protein sequence ID" value="HelroP164264"/>
    <property type="gene ID" value="HelroG164264"/>
</dbReference>
<dbReference type="STRING" id="6412.T1EV64"/>
<sequence>MCECIYRKQESDGVLNSKSKGCLMMNKILQYLDCPQYLRKTFFPHQPELQFAGLLNPLDTPHHMRIHDDSLYREGVVLSKPVKPGHGSYVNVGLKDNLEVDKLIQNGVRVTVKVNKHNNSSDAAKKLTGTVVPWSEPRVKSGLYWGYRTRLAADLNEALHGKSVVAPEGYDCIIGTSDKGDNIDRFNLPSYKLSRDLEQFELK</sequence>
<evidence type="ECO:0000313" key="2">
    <source>
        <dbReference type="EMBL" id="ESN94424.1"/>
    </source>
</evidence>
<accession>T1EV64</accession>
<evidence type="ECO:0000256" key="1">
    <source>
        <dbReference type="ARBA" id="ARBA00009841"/>
    </source>
</evidence>
<dbReference type="InParanoid" id="T1EV64"/>